<reference evidence="3 4" key="1">
    <citation type="submission" date="2020-02" db="EMBL/GenBank/DDBJ databases">
        <title>Draft genome sequence of Lactococcus sp. Hs30E4-3.</title>
        <authorList>
            <person name="Noda S."/>
            <person name="Yuki M."/>
            <person name="Ohkuma M."/>
        </authorList>
    </citation>
    <scope>NUCLEOTIDE SEQUENCE [LARGE SCALE GENOMIC DNA]</scope>
    <source>
        <strain evidence="3 4">Hs30E4-3</strain>
    </source>
</reference>
<dbReference type="RefSeq" id="WP_172207444.1">
    <property type="nucleotide sequence ID" value="NZ_BLLI01000004.1"/>
</dbReference>
<comment type="caution">
    <text evidence="3">The sequence shown here is derived from an EMBL/GenBank/DDBJ whole genome shotgun (WGS) entry which is preliminary data.</text>
</comment>
<name>A0A6A0BBG1_9LACT</name>
<dbReference type="GO" id="GO:0016829">
    <property type="term" value="F:lyase activity"/>
    <property type="evidence" value="ECO:0007669"/>
    <property type="project" value="UniProtKB-KW"/>
</dbReference>
<dbReference type="Gene3D" id="3.40.50.1400">
    <property type="match status" value="2"/>
</dbReference>
<dbReference type="InterPro" id="IPR050963">
    <property type="entry name" value="Sirohydro_Cobaltochel/CbiX"/>
</dbReference>
<dbReference type="Proteomes" id="UP000480303">
    <property type="component" value="Unassembled WGS sequence"/>
</dbReference>
<keyword evidence="2" id="KW-0456">Lyase</keyword>
<dbReference type="EMBL" id="BLLI01000004">
    <property type="protein sequence ID" value="GFH41734.1"/>
    <property type="molecule type" value="Genomic_DNA"/>
</dbReference>
<proteinExistence type="predicted"/>
<evidence type="ECO:0000313" key="3">
    <source>
        <dbReference type="EMBL" id="GFH41734.1"/>
    </source>
</evidence>
<organism evidence="3 4">
    <name type="scientific">Pseudolactococcus hodotermopsidis</name>
    <dbReference type="NCBI Taxonomy" id="2709157"/>
    <lineage>
        <taxon>Bacteria</taxon>
        <taxon>Bacillati</taxon>
        <taxon>Bacillota</taxon>
        <taxon>Bacilli</taxon>
        <taxon>Lactobacillales</taxon>
        <taxon>Streptococcaceae</taxon>
        <taxon>Pseudolactococcus</taxon>
    </lineage>
</organism>
<gene>
    <name evidence="3" type="ORF">Hs30E_02850</name>
</gene>
<sequence>MKEKPMKSILYVVHGSQIPEKNAQLADLLIKVGQETATIINLQEIAYLERQTDTIEIVAERLIEKGTSEILVVPVLLFPAIHTLVDIPNELAFIAEKYPHVQVTLLKNFGDEQPIFEILSDKVAQITSDEVILLAHGTRHFAESSVMLETIARNLSEKTSKIVRAVDYLGKGNYDKAISENLENNISQTVIPFFLYDGDLVKKRIHKSVWAIDPTIAFTTPLNFDSRMITALADIIRERKQYDTDFIRLT</sequence>
<dbReference type="InterPro" id="IPR002762">
    <property type="entry name" value="CbiX-like"/>
</dbReference>
<dbReference type="PANTHER" id="PTHR33542">
    <property type="entry name" value="SIROHYDROCHLORIN FERROCHELATASE, CHLOROPLASTIC"/>
    <property type="match status" value="1"/>
</dbReference>
<accession>A0A6A0BBG1</accession>
<dbReference type="CDD" id="cd03416">
    <property type="entry name" value="CbiX_SirB_N"/>
    <property type="match status" value="1"/>
</dbReference>
<dbReference type="SUPFAM" id="SSF53800">
    <property type="entry name" value="Chelatase"/>
    <property type="match status" value="1"/>
</dbReference>
<dbReference type="PANTHER" id="PTHR33542:SF3">
    <property type="entry name" value="SIROHYDROCHLORIN FERROCHELATASE, CHLOROPLASTIC"/>
    <property type="match status" value="1"/>
</dbReference>
<protein>
    <submittedName>
        <fullName evidence="3">Cobalamin biosynthesis protein CbiX</fullName>
    </submittedName>
</protein>
<evidence type="ECO:0000313" key="4">
    <source>
        <dbReference type="Proteomes" id="UP000480303"/>
    </source>
</evidence>
<dbReference type="AlphaFoldDB" id="A0A6A0BBG1"/>
<keyword evidence="4" id="KW-1185">Reference proteome</keyword>
<keyword evidence="1" id="KW-0479">Metal-binding</keyword>
<evidence type="ECO:0000256" key="2">
    <source>
        <dbReference type="ARBA" id="ARBA00023239"/>
    </source>
</evidence>
<dbReference type="GO" id="GO:0046872">
    <property type="term" value="F:metal ion binding"/>
    <property type="evidence" value="ECO:0007669"/>
    <property type="project" value="UniProtKB-KW"/>
</dbReference>
<dbReference type="Pfam" id="PF01903">
    <property type="entry name" value="CbiX"/>
    <property type="match status" value="1"/>
</dbReference>
<evidence type="ECO:0000256" key="1">
    <source>
        <dbReference type="ARBA" id="ARBA00022723"/>
    </source>
</evidence>